<dbReference type="InterPro" id="IPR013784">
    <property type="entry name" value="Carb-bd-like_fold"/>
</dbReference>
<dbReference type="SUPFAM" id="SSF49452">
    <property type="entry name" value="Starch-binding domain-like"/>
    <property type="match status" value="1"/>
</dbReference>
<proteinExistence type="predicted"/>
<organism evidence="2 3">
    <name type="scientific">Achromobacter pulmonis</name>
    <dbReference type="NCBI Taxonomy" id="1389932"/>
    <lineage>
        <taxon>Bacteria</taxon>
        <taxon>Pseudomonadati</taxon>
        <taxon>Pseudomonadota</taxon>
        <taxon>Betaproteobacteria</taxon>
        <taxon>Burkholderiales</taxon>
        <taxon>Alcaligenaceae</taxon>
        <taxon>Achromobacter</taxon>
    </lineage>
</organism>
<evidence type="ECO:0000256" key="1">
    <source>
        <dbReference type="SAM" id="SignalP"/>
    </source>
</evidence>
<name>A0A6S7CUQ5_9BURK</name>
<dbReference type="AlphaFoldDB" id="A0A6S7CUQ5"/>
<reference evidence="2 3" key="1">
    <citation type="submission" date="2020-04" db="EMBL/GenBank/DDBJ databases">
        <authorList>
            <person name="De Canck E."/>
        </authorList>
    </citation>
    <scope>NUCLEOTIDE SEQUENCE [LARGE SCALE GENOMIC DNA]</scope>
    <source>
        <strain evidence="2 3">LMG 26788</strain>
    </source>
</reference>
<feature type="chain" id="PRO_5028919995" description="Carboxypeptidase regulatory-like domain-containing protein" evidence="1">
    <location>
        <begin position="31"/>
        <end position="144"/>
    </location>
</feature>
<dbReference type="EMBL" id="CADIKZ010000001">
    <property type="protein sequence ID" value="CAB3821027.1"/>
    <property type="molecule type" value="Genomic_DNA"/>
</dbReference>
<keyword evidence="1" id="KW-0732">Signal</keyword>
<dbReference type="RefSeq" id="WP_175135270.1">
    <property type="nucleotide sequence ID" value="NZ_CADIJV010000035.1"/>
</dbReference>
<accession>A0A6S7CUQ5</accession>
<dbReference type="Gene3D" id="2.60.40.1120">
    <property type="entry name" value="Carboxypeptidase-like, regulatory domain"/>
    <property type="match status" value="1"/>
</dbReference>
<keyword evidence="3" id="KW-1185">Reference proteome</keyword>
<dbReference type="PROSITE" id="PS51257">
    <property type="entry name" value="PROKAR_LIPOPROTEIN"/>
    <property type="match status" value="1"/>
</dbReference>
<evidence type="ECO:0008006" key="4">
    <source>
        <dbReference type="Google" id="ProtNLM"/>
    </source>
</evidence>
<dbReference type="Proteomes" id="UP000494203">
    <property type="component" value="Unassembled WGS sequence"/>
</dbReference>
<sequence length="144" mass="15228">MNKRIERCTMAAAMALGTLAFAGCLTTAQAAMPAVQHQGSVQYVSGGIGLDESESMKAAAKDYPLALTFAAQRDGKADYVADVAVTITDSHGKQVLRAESQGPYLLVKLPPGSYKVSATYNGKAQERAVNVQNSGTARAVFEWK</sequence>
<evidence type="ECO:0000313" key="2">
    <source>
        <dbReference type="EMBL" id="CAB3821027.1"/>
    </source>
</evidence>
<evidence type="ECO:0000313" key="3">
    <source>
        <dbReference type="Proteomes" id="UP000494203"/>
    </source>
</evidence>
<feature type="signal peptide" evidence="1">
    <location>
        <begin position="1"/>
        <end position="30"/>
    </location>
</feature>
<gene>
    <name evidence="2" type="ORF">LMG26788_00267</name>
</gene>
<dbReference type="GO" id="GO:0030246">
    <property type="term" value="F:carbohydrate binding"/>
    <property type="evidence" value="ECO:0007669"/>
    <property type="project" value="InterPro"/>
</dbReference>
<protein>
    <recommendedName>
        <fullName evidence="4">Carboxypeptidase regulatory-like domain-containing protein</fullName>
    </recommendedName>
</protein>